<keyword evidence="2" id="KW-1185">Reference proteome</keyword>
<organism evidence="1 2">
    <name type="scientific">Nephila pilipes</name>
    <name type="common">Giant wood spider</name>
    <name type="synonym">Nephila maculata</name>
    <dbReference type="NCBI Taxonomy" id="299642"/>
    <lineage>
        <taxon>Eukaryota</taxon>
        <taxon>Metazoa</taxon>
        <taxon>Ecdysozoa</taxon>
        <taxon>Arthropoda</taxon>
        <taxon>Chelicerata</taxon>
        <taxon>Arachnida</taxon>
        <taxon>Araneae</taxon>
        <taxon>Araneomorphae</taxon>
        <taxon>Entelegynae</taxon>
        <taxon>Araneoidea</taxon>
        <taxon>Nephilidae</taxon>
        <taxon>Nephila</taxon>
    </lineage>
</organism>
<reference evidence="1" key="1">
    <citation type="submission" date="2020-08" db="EMBL/GenBank/DDBJ databases">
        <title>Multicomponent nature underlies the extraordinary mechanical properties of spider dragline silk.</title>
        <authorList>
            <person name="Kono N."/>
            <person name="Nakamura H."/>
            <person name="Mori M."/>
            <person name="Yoshida Y."/>
            <person name="Ohtoshi R."/>
            <person name="Malay A.D."/>
            <person name="Moran D.A.P."/>
            <person name="Tomita M."/>
            <person name="Numata K."/>
            <person name="Arakawa K."/>
        </authorList>
    </citation>
    <scope>NUCLEOTIDE SEQUENCE</scope>
</reference>
<proteinExistence type="predicted"/>
<comment type="caution">
    <text evidence="1">The sequence shown here is derived from an EMBL/GenBank/DDBJ whole genome shotgun (WGS) entry which is preliminary data.</text>
</comment>
<evidence type="ECO:0000313" key="2">
    <source>
        <dbReference type="Proteomes" id="UP000887013"/>
    </source>
</evidence>
<name>A0A8X6TDR5_NEPPI</name>
<dbReference type="EMBL" id="BMAW01102642">
    <property type="protein sequence ID" value="GFT05215.1"/>
    <property type="molecule type" value="Genomic_DNA"/>
</dbReference>
<accession>A0A8X6TDR5</accession>
<evidence type="ECO:0000313" key="1">
    <source>
        <dbReference type="EMBL" id="GFT05215.1"/>
    </source>
</evidence>
<dbReference type="OrthoDB" id="6456715at2759"/>
<sequence length="90" mass="9994">MPFSPTILDHPFPINVDWQLNQSSSNLYEGAQGPFSANSLEERQSNLSQSLEKKKVHINPGTLIAHAKALEKATAKYPTDRVNCEVFSIP</sequence>
<protein>
    <submittedName>
        <fullName evidence="1">Uncharacterized protein</fullName>
    </submittedName>
</protein>
<gene>
    <name evidence="1" type="ORF">NPIL_18341</name>
</gene>
<dbReference type="Proteomes" id="UP000887013">
    <property type="component" value="Unassembled WGS sequence"/>
</dbReference>
<dbReference type="AlphaFoldDB" id="A0A8X6TDR5"/>